<feature type="transmembrane region" description="Helical" evidence="7">
    <location>
        <begin position="135"/>
        <end position="156"/>
    </location>
</feature>
<dbReference type="GO" id="GO:0005886">
    <property type="term" value="C:plasma membrane"/>
    <property type="evidence" value="ECO:0007669"/>
    <property type="project" value="UniProtKB-SubCell"/>
</dbReference>
<dbReference type="EMBL" id="CAEZWI010000022">
    <property type="protein sequence ID" value="CAB4647736.1"/>
    <property type="molecule type" value="Genomic_DNA"/>
</dbReference>
<dbReference type="Gene3D" id="1.10.3720.10">
    <property type="entry name" value="MetI-like"/>
    <property type="match status" value="1"/>
</dbReference>
<evidence type="ECO:0000256" key="6">
    <source>
        <dbReference type="ARBA" id="ARBA00023136"/>
    </source>
</evidence>
<feature type="transmembrane region" description="Helical" evidence="7">
    <location>
        <begin position="100"/>
        <end position="123"/>
    </location>
</feature>
<accession>A0A6J6KF40</accession>
<dbReference type="AlphaFoldDB" id="A0A6J6KF40"/>
<dbReference type="Pfam" id="PF19300">
    <property type="entry name" value="BPD_transp_1_N"/>
    <property type="match status" value="1"/>
</dbReference>
<name>A0A6J6KF40_9ZZZZ</name>
<dbReference type="CDD" id="cd06261">
    <property type="entry name" value="TM_PBP2"/>
    <property type="match status" value="1"/>
</dbReference>
<feature type="transmembrane region" description="Helical" evidence="7">
    <location>
        <begin position="233"/>
        <end position="259"/>
    </location>
</feature>
<evidence type="ECO:0000256" key="2">
    <source>
        <dbReference type="ARBA" id="ARBA00022448"/>
    </source>
</evidence>
<dbReference type="GO" id="GO:0055085">
    <property type="term" value="P:transmembrane transport"/>
    <property type="evidence" value="ECO:0007669"/>
    <property type="project" value="InterPro"/>
</dbReference>
<dbReference type="InterPro" id="IPR000515">
    <property type="entry name" value="MetI-like"/>
</dbReference>
<gene>
    <name evidence="9" type="ORF">UFOPK2237_00312</name>
</gene>
<dbReference type="InterPro" id="IPR045621">
    <property type="entry name" value="BPD_transp_1_N"/>
</dbReference>
<protein>
    <submittedName>
        <fullName evidence="9">Unannotated protein</fullName>
    </submittedName>
</protein>
<dbReference type="SUPFAM" id="SSF161098">
    <property type="entry name" value="MetI-like"/>
    <property type="match status" value="1"/>
</dbReference>
<comment type="subcellular location">
    <subcellularLocation>
        <location evidence="1">Cell membrane</location>
        <topology evidence="1">Multi-pass membrane protein</topology>
    </subcellularLocation>
</comment>
<evidence type="ECO:0000256" key="5">
    <source>
        <dbReference type="ARBA" id="ARBA00022989"/>
    </source>
</evidence>
<proteinExistence type="predicted"/>
<evidence type="ECO:0000256" key="1">
    <source>
        <dbReference type="ARBA" id="ARBA00004651"/>
    </source>
</evidence>
<evidence type="ECO:0000256" key="7">
    <source>
        <dbReference type="SAM" id="Phobius"/>
    </source>
</evidence>
<dbReference type="InterPro" id="IPR035906">
    <property type="entry name" value="MetI-like_sf"/>
</dbReference>
<dbReference type="PROSITE" id="PS50928">
    <property type="entry name" value="ABC_TM1"/>
    <property type="match status" value="1"/>
</dbReference>
<feature type="transmembrane region" description="Helical" evidence="7">
    <location>
        <begin position="176"/>
        <end position="195"/>
    </location>
</feature>
<feature type="transmembrane region" description="Helical" evidence="7">
    <location>
        <begin position="279"/>
        <end position="305"/>
    </location>
</feature>
<evidence type="ECO:0000256" key="4">
    <source>
        <dbReference type="ARBA" id="ARBA00022692"/>
    </source>
</evidence>
<sequence length="314" mass="33536">MRRYLWRRIGLGALTIVATTMLVHLALYLAPGDPIGYLLNGQPATPERIAALRAQYNLDEPFFTRYVSWITGVFQGDLGTSAAFNADVSTLIASRFQTTMYLVLISFVFISVFGLTLGILAGLHKGGIDSFSMATATILSSIPAFVGSFILINVFALQLGWFPAIGGGDGSLSSAISHMTLPAIALAFSAGAFVARTTRASIRVESASEHVVTATVRGIPRNKVVSRHIVRNALLPVISLGGLLFVGLIVSTAFVEQAFAINGIGGLLVVAARQQDFALVQAITLILVISFVVVNLAVDVLYWILDPRIRSEVA</sequence>
<feature type="domain" description="ABC transmembrane type-1" evidence="8">
    <location>
        <begin position="96"/>
        <end position="298"/>
    </location>
</feature>
<dbReference type="PANTHER" id="PTHR43163">
    <property type="entry name" value="DIPEPTIDE TRANSPORT SYSTEM PERMEASE PROTEIN DPPB-RELATED"/>
    <property type="match status" value="1"/>
</dbReference>
<keyword evidence="2" id="KW-0813">Transport</keyword>
<dbReference type="Pfam" id="PF00528">
    <property type="entry name" value="BPD_transp_1"/>
    <property type="match status" value="1"/>
</dbReference>
<keyword evidence="3" id="KW-1003">Cell membrane</keyword>
<keyword evidence="4 7" id="KW-0812">Transmembrane</keyword>
<keyword evidence="6 7" id="KW-0472">Membrane</keyword>
<evidence type="ECO:0000256" key="3">
    <source>
        <dbReference type="ARBA" id="ARBA00022475"/>
    </source>
</evidence>
<organism evidence="9">
    <name type="scientific">freshwater metagenome</name>
    <dbReference type="NCBI Taxonomy" id="449393"/>
    <lineage>
        <taxon>unclassified sequences</taxon>
        <taxon>metagenomes</taxon>
        <taxon>ecological metagenomes</taxon>
    </lineage>
</organism>
<keyword evidence="5 7" id="KW-1133">Transmembrane helix</keyword>
<evidence type="ECO:0000313" key="9">
    <source>
        <dbReference type="EMBL" id="CAB4647736.1"/>
    </source>
</evidence>
<evidence type="ECO:0000259" key="8">
    <source>
        <dbReference type="PROSITE" id="PS50928"/>
    </source>
</evidence>
<reference evidence="9" key="1">
    <citation type="submission" date="2020-05" db="EMBL/GenBank/DDBJ databases">
        <authorList>
            <person name="Chiriac C."/>
            <person name="Salcher M."/>
            <person name="Ghai R."/>
            <person name="Kavagutti S V."/>
        </authorList>
    </citation>
    <scope>NUCLEOTIDE SEQUENCE</scope>
</reference>
<feature type="transmembrane region" description="Helical" evidence="7">
    <location>
        <begin position="9"/>
        <end position="30"/>
    </location>
</feature>
<dbReference type="PANTHER" id="PTHR43163:SF6">
    <property type="entry name" value="DIPEPTIDE TRANSPORT SYSTEM PERMEASE PROTEIN DPPB-RELATED"/>
    <property type="match status" value="1"/>
</dbReference>